<protein>
    <recommendedName>
        <fullName evidence="2">MucBP domain-containing protein</fullName>
    </recommendedName>
</protein>
<keyword evidence="1" id="KW-0677">Repeat</keyword>
<keyword evidence="4" id="KW-1185">Reference proteome</keyword>
<organism evidence="3 4">
    <name type="scientific">Periweissella cryptocerci</name>
    <dbReference type="NCBI Taxonomy" id="2506420"/>
    <lineage>
        <taxon>Bacteria</taxon>
        <taxon>Bacillati</taxon>
        <taxon>Bacillota</taxon>
        <taxon>Bacilli</taxon>
        <taxon>Lactobacillales</taxon>
        <taxon>Lactobacillaceae</taxon>
        <taxon>Periweissella</taxon>
    </lineage>
</organism>
<dbReference type="AlphaFoldDB" id="A0A4P6YV16"/>
<evidence type="ECO:0000259" key="2">
    <source>
        <dbReference type="Pfam" id="PF06458"/>
    </source>
</evidence>
<evidence type="ECO:0000313" key="3">
    <source>
        <dbReference type="EMBL" id="QBO36649.1"/>
    </source>
</evidence>
<dbReference type="OrthoDB" id="2329985at2"/>
<dbReference type="EMBL" id="CP037940">
    <property type="protein sequence ID" value="QBO36649.1"/>
    <property type="molecule type" value="Genomic_DNA"/>
</dbReference>
<dbReference type="RefSeq" id="WP_133363726.1">
    <property type="nucleotide sequence ID" value="NZ_CP037940.1"/>
</dbReference>
<sequence length="235" mass="26687">MTVSQPNGVPVWVYVEDIDTHEELTGPTILSGMLGENYQVQMPHLPAYKLIQNDGDLNGQFTNATQSVRLFMRRADWAETQVINSFVQVKEPTPLFDETDGEPTGEYLQPDTVAKTTFRVATTQGKFWYNVGERRWVEYDRHNVDLRETSRTDAQIAAELVSPSWETTQVQQNAVIDFVPDQYTAVYSSPYGRIIGEIRDGAQVQISEIIDDPSGVDWYQLTDIGWVTSLYVKLV</sequence>
<dbReference type="Proteomes" id="UP000292886">
    <property type="component" value="Chromosome"/>
</dbReference>
<accession>A0A4P6YV16</accession>
<dbReference type="Gene3D" id="3.10.20.320">
    <property type="entry name" value="Putative peptidoglycan bound protein (lpxtg motif)"/>
    <property type="match status" value="1"/>
</dbReference>
<dbReference type="InterPro" id="IPR009459">
    <property type="entry name" value="MucBP_dom"/>
</dbReference>
<evidence type="ECO:0000256" key="1">
    <source>
        <dbReference type="ARBA" id="ARBA00022737"/>
    </source>
</evidence>
<evidence type="ECO:0000313" key="4">
    <source>
        <dbReference type="Proteomes" id="UP000292886"/>
    </source>
</evidence>
<proteinExistence type="predicted"/>
<name>A0A4P6YV16_9LACO</name>
<feature type="domain" description="MucBP" evidence="2">
    <location>
        <begin position="10"/>
        <end position="69"/>
    </location>
</feature>
<gene>
    <name evidence="3" type="ORF">EQG49_09285</name>
</gene>
<dbReference type="Pfam" id="PF06458">
    <property type="entry name" value="MucBP"/>
    <property type="match status" value="1"/>
</dbReference>
<dbReference type="KEGG" id="wei:EQG49_09285"/>
<reference evidence="4" key="1">
    <citation type="submission" date="2019-03" db="EMBL/GenBank/DDBJ databases">
        <title>Weissella sp. 26KH-42 Genome sequencing.</title>
        <authorList>
            <person name="Heo J."/>
            <person name="Kim S.-J."/>
            <person name="Kim J.-S."/>
            <person name="Hong S.-B."/>
            <person name="Kwon S.-W."/>
        </authorList>
    </citation>
    <scope>NUCLEOTIDE SEQUENCE [LARGE SCALE GENOMIC DNA]</scope>
    <source>
        <strain evidence="4">26KH-42</strain>
    </source>
</reference>